<evidence type="ECO:0000313" key="3">
    <source>
        <dbReference type="Ensembl" id="ENSSTUP00000073568.1"/>
    </source>
</evidence>
<evidence type="ECO:0000259" key="2">
    <source>
        <dbReference type="PROSITE" id="PS50835"/>
    </source>
</evidence>
<feature type="transmembrane region" description="Helical" evidence="1">
    <location>
        <begin position="132"/>
        <end position="154"/>
    </location>
</feature>
<dbReference type="PANTHER" id="PTHR46013">
    <property type="entry name" value="VASCULAR CELL ADHESION MOLECULE 1"/>
    <property type="match status" value="1"/>
</dbReference>
<reference evidence="3" key="1">
    <citation type="submission" date="2025-08" db="UniProtKB">
        <authorList>
            <consortium name="Ensembl"/>
        </authorList>
    </citation>
    <scope>IDENTIFICATION</scope>
</reference>
<keyword evidence="1" id="KW-0472">Membrane</keyword>
<reference evidence="3" key="2">
    <citation type="submission" date="2025-09" db="UniProtKB">
        <authorList>
            <consortium name="Ensembl"/>
        </authorList>
    </citation>
    <scope>IDENTIFICATION</scope>
</reference>
<organism evidence="3 4">
    <name type="scientific">Salmo trutta</name>
    <name type="common">Brown trout</name>
    <dbReference type="NCBI Taxonomy" id="8032"/>
    <lineage>
        <taxon>Eukaryota</taxon>
        <taxon>Metazoa</taxon>
        <taxon>Chordata</taxon>
        <taxon>Craniata</taxon>
        <taxon>Vertebrata</taxon>
        <taxon>Euteleostomi</taxon>
        <taxon>Actinopterygii</taxon>
        <taxon>Neopterygii</taxon>
        <taxon>Teleostei</taxon>
        <taxon>Protacanthopterygii</taxon>
        <taxon>Salmoniformes</taxon>
        <taxon>Salmonidae</taxon>
        <taxon>Salmoninae</taxon>
        <taxon>Salmo</taxon>
    </lineage>
</organism>
<sequence>MDISNLLQCVFMIKTFGLVQDPTSVSEEKRVVLRCRIKCTLDLNTNFIWYKNRQPVPKNDAYSNSLYLDPVSVEDSGRYSCAVKGREDLHSPEETQCQIRPKKHLLCQSVPLVKYSDANPPHLSRLQCFPGFLWWGRGSVLDAGALLVLIYWILKRSTGGGDTITVTHSVHPDPQQ</sequence>
<dbReference type="Pfam" id="PF13895">
    <property type="entry name" value="Ig_2"/>
    <property type="match status" value="1"/>
</dbReference>
<name>A0A674BQU7_SALTR</name>
<dbReference type="InterPro" id="IPR003598">
    <property type="entry name" value="Ig_sub2"/>
</dbReference>
<dbReference type="PANTHER" id="PTHR46013:SF4">
    <property type="entry name" value="B-CELL RECEPTOR CD22-RELATED"/>
    <property type="match status" value="1"/>
</dbReference>
<proteinExistence type="predicted"/>
<dbReference type="InParanoid" id="A0A674BQU7"/>
<dbReference type="AlphaFoldDB" id="A0A674BQU7"/>
<evidence type="ECO:0000313" key="4">
    <source>
        <dbReference type="Proteomes" id="UP000472277"/>
    </source>
</evidence>
<accession>A0A674BQU7</accession>
<keyword evidence="4" id="KW-1185">Reference proteome</keyword>
<dbReference type="SMART" id="SM00409">
    <property type="entry name" value="IG"/>
    <property type="match status" value="1"/>
</dbReference>
<dbReference type="InterPro" id="IPR003599">
    <property type="entry name" value="Ig_sub"/>
</dbReference>
<dbReference type="Proteomes" id="UP000472277">
    <property type="component" value="Chromosome 33"/>
</dbReference>
<dbReference type="InterPro" id="IPR013783">
    <property type="entry name" value="Ig-like_fold"/>
</dbReference>
<dbReference type="SUPFAM" id="SSF48726">
    <property type="entry name" value="Immunoglobulin"/>
    <property type="match status" value="1"/>
</dbReference>
<dbReference type="Gene3D" id="2.60.40.10">
    <property type="entry name" value="Immunoglobulins"/>
    <property type="match status" value="1"/>
</dbReference>
<dbReference type="GeneTree" id="ENSGT01090000260183"/>
<dbReference type="InterPro" id="IPR036179">
    <property type="entry name" value="Ig-like_dom_sf"/>
</dbReference>
<dbReference type="Ensembl" id="ENSSTUT00000078104.1">
    <property type="protein sequence ID" value="ENSSTUP00000073568.1"/>
    <property type="gene ID" value="ENSSTUG00000032159.1"/>
</dbReference>
<evidence type="ECO:0000256" key="1">
    <source>
        <dbReference type="SAM" id="Phobius"/>
    </source>
</evidence>
<feature type="domain" description="Ig-like" evidence="2">
    <location>
        <begin position="14"/>
        <end position="100"/>
    </location>
</feature>
<keyword evidence="1" id="KW-1133">Transmembrane helix</keyword>
<dbReference type="InterPro" id="IPR007110">
    <property type="entry name" value="Ig-like_dom"/>
</dbReference>
<dbReference type="SMART" id="SM00408">
    <property type="entry name" value="IGc2"/>
    <property type="match status" value="1"/>
</dbReference>
<protein>
    <recommendedName>
        <fullName evidence="2">Ig-like domain-containing protein</fullName>
    </recommendedName>
</protein>
<dbReference type="PROSITE" id="PS50835">
    <property type="entry name" value="IG_LIKE"/>
    <property type="match status" value="1"/>
</dbReference>
<keyword evidence="1" id="KW-0812">Transmembrane</keyword>